<comment type="caution">
    <text evidence="2">The sequence shown here is derived from an EMBL/GenBank/DDBJ whole genome shotgun (WGS) entry which is preliminary data.</text>
</comment>
<keyword evidence="1" id="KW-0812">Transmembrane</keyword>
<feature type="transmembrane region" description="Helical" evidence="1">
    <location>
        <begin position="115"/>
        <end position="146"/>
    </location>
</feature>
<dbReference type="Proteomes" id="UP001157034">
    <property type="component" value="Unassembled WGS sequence"/>
</dbReference>
<evidence type="ECO:0008006" key="4">
    <source>
        <dbReference type="Google" id="ProtNLM"/>
    </source>
</evidence>
<evidence type="ECO:0000313" key="3">
    <source>
        <dbReference type="Proteomes" id="UP001157034"/>
    </source>
</evidence>
<accession>A0ABQ6K7W3</accession>
<gene>
    <name evidence="2" type="ORF">GCM10025881_23380</name>
</gene>
<name>A0ABQ6K7W3_9MICO</name>
<proteinExistence type="predicted"/>
<feature type="transmembrane region" description="Helical" evidence="1">
    <location>
        <begin position="221"/>
        <end position="240"/>
    </location>
</feature>
<dbReference type="RefSeq" id="WP_284254281.1">
    <property type="nucleotide sequence ID" value="NZ_BSVB01000001.1"/>
</dbReference>
<keyword evidence="1" id="KW-1133">Transmembrane helix</keyword>
<keyword evidence="3" id="KW-1185">Reference proteome</keyword>
<dbReference type="EMBL" id="BSVB01000001">
    <property type="protein sequence ID" value="GMA95514.1"/>
    <property type="molecule type" value="Genomic_DNA"/>
</dbReference>
<evidence type="ECO:0000256" key="1">
    <source>
        <dbReference type="SAM" id="Phobius"/>
    </source>
</evidence>
<evidence type="ECO:0000313" key="2">
    <source>
        <dbReference type="EMBL" id="GMA95514.1"/>
    </source>
</evidence>
<sequence length="259" mass="25485">MPTGTTVVPAAVSRPLAAAAGLGTGARATLDAGASGIPVRVAAVVPHTIGAPGPSGVFVDLPTLQVAQLRTGADLPRPDHAWFAVADATGAAARLTASDPAITAMPAPAATVGRLALPAIVASVTAAAGTVLFALLAIATAVAALLRARSAEIAVLRALGAGSRLQRLAARIELLAVLGYAGVVGAVAAIIAVVLTVPQLAHAAAPGIEAEVVAPIAADPLGLTVAAAALVAGVVVGLVVQERVVRRLAERPRIEEVRR</sequence>
<protein>
    <recommendedName>
        <fullName evidence="4">FtsX-like permease family protein</fullName>
    </recommendedName>
</protein>
<keyword evidence="1" id="KW-0472">Membrane</keyword>
<reference evidence="3" key="1">
    <citation type="journal article" date="2019" name="Int. J. Syst. Evol. Microbiol.">
        <title>The Global Catalogue of Microorganisms (GCM) 10K type strain sequencing project: providing services to taxonomists for standard genome sequencing and annotation.</title>
        <authorList>
            <consortium name="The Broad Institute Genomics Platform"/>
            <consortium name="The Broad Institute Genome Sequencing Center for Infectious Disease"/>
            <person name="Wu L."/>
            <person name="Ma J."/>
        </authorList>
    </citation>
    <scope>NUCLEOTIDE SEQUENCE [LARGE SCALE GENOMIC DNA]</scope>
    <source>
        <strain evidence="3">NBRC 108894</strain>
    </source>
</reference>
<feature type="transmembrane region" description="Helical" evidence="1">
    <location>
        <begin position="174"/>
        <end position="201"/>
    </location>
</feature>
<organism evidence="2 3">
    <name type="scientific">Pseudolysinimonas kribbensis</name>
    <dbReference type="NCBI Taxonomy" id="433641"/>
    <lineage>
        <taxon>Bacteria</taxon>
        <taxon>Bacillati</taxon>
        <taxon>Actinomycetota</taxon>
        <taxon>Actinomycetes</taxon>
        <taxon>Micrococcales</taxon>
        <taxon>Microbacteriaceae</taxon>
        <taxon>Pseudolysinimonas</taxon>
    </lineage>
</organism>